<reference evidence="2 3" key="1">
    <citation type="journal article" date="2023" name="ISME J.">
        <title>Cultivation and genomic characterization of novel and ubiquitous marine nitrite-oxidizing bacteria from the Nitrospirales.</title>
        <authorList>
            <person name="Mueller A.J."/>
            <person name="Daebeler A."/>
            <person name="Herbold C.W."/>
            <person name="Kirkegaard R.H."/>
            <person name="Daims H."/>
        </authorList>
    </citation>
    <scope>NUCLEOTIDE SEQUENCE [LARGE SCALE GENOMIC DNA]</scope>
    <source>
        <strain evidence="2 3">EB</strain>
    </source>
</reference>
<evidence type="ECO:0000259" key="1">
    <source>
        <dbReference type="PROSITE" id="PS51658"/>
    </source>
</evidence>
<protein>
    <submittedName>
        <fullName evidence="2">Bifunctional nuclease family protein</fullName>
    </submittedName>
</protein>
<dbReference type="Proteomes" id="UP001250932">
    <property type="component" value="Unassembled WGS sequence"/>
</dbReference>
<dbReference type="InterPro" id="IPR036104">
    <property type="entry name" value="BFN_sf"/>
</dbReference>
<proteinExistence type="predicted"/>
<dbReference type="InterPro" id="IPR003729">
    <property type="entry name" value="Bi_nuclease_dom"/>
</dbReference>
<dbReference type="RefSeq" id="WP_313834780.1">
    <property type="nucleotide sequence ID" value="NZ_JAQOUE010000002.1"/>
</dbReference>
<dbReference type="PANTHER" id="PTHR15160:SF1">
    <property type="entry name" value="VON HIPPEL-LINDAU DISEASE TUMOR SUPPRESSOR"/>
    <property type="match status" value="1"/>
</dbReference>
<accession>A0ABU3KCF6</accession>
<comment type="caution">
    <text evidence="2">The sequence shown here is derived from an EMBL/GenBank/DDBJ whole genome shotgun (WGS) entry which is preliminary data.</text>
</comment>
<dbReference type="PROSITE" id="PS51658">
    <property type="entry name" value="BFN"/>
    <property type="match status" value="1"/>
</dbReference>
<dbReference type="EMBL" id="JAQOUE010000002">
    <property type="protein sequence ID" value="MDT7044195.1"/>
    <property type="molecule type" value="Genomic_DNA"/>
</dbReference>
<dbReference type="Pfam" id="PF02577">
    <property type="entry name" value="BFN_dom"/>
    <property type="match status" value="1"/>
</dbReference>
<name>A0ABU3KCF6_9BACT</name>
<evidence type="ECO:0000313" key="3">
    <source>
        <dbReference type="Proteomes" id="UP001250932"/>
    </source>
</evidence>
<dbReference type="SUPFAM" id="SSF103256">
    <property type="entry name" value="Hypothetical protein TM0160"/>
    <property type="match status" value="1"/>
</dbReference>
<organism evidence="2 3">
    <name type="scientific">Candidatus Nitronereus thalassa</name>
    <dbReference type="NCBI Taxonomy" id="3020898"/>
    <lineage>
        <taxon>Bacteria</taxon>
        <taxon>Pseudomonadati</taxon>
        <taxon>Nitrospirota</taxon>
        <taxon>Nitrospiria</taxon>
        <taxon>Nitrospirales</taxon>
        <taxon>Nitrospiraceae</taxon>
        <taxon>Candidatus Nitronereus</taxon>
    </lineage>
</organism>
<sequence>MRFGVSLSILALWAVVGGFGFSLAQTPASEGQVEIQDVTVLMSQMGPVVLLKAQNRVVPIFVDPTVAGSIDSAIRGTTLSRPLSHDLMRTILREFGGTVLRANISLKGEVYYGELEISIEGNRKVFDSRSSDAIALAIHFQAPIYVDQSVLDQATREESANRDMPPTL</sequence>
<dbReference type="PANTHER" id="PTHR15160">
    <property type="entry name" value="VON HIPPEL-LINDAU PROTEIN"/>
    <property type="match status" value="1"/>
</dbReference>
<feature type="domain" description="BFN" evidence="1">
    <location>
        <begin position="30"/>
        <end position="158"/>
    </location>
</feature>
<keyword evidence="3" id="KW-1185">Reference proteome</keyword>
<dbReference type="Gene3D" id="3.10.690.10">
    <property type="entry name" value="Bifunctional nuclease domain"/>
    <property type="match status" value="1"/>
</dbReference>
<evidence type="ECO:0000313" key="2">
    <source>
        <dbReference type="EMBL" id="MDT7044195.1"/>
    </source>
</evidence>
<gene>
    <name evidence="2" type="ORF">PPG34_17725</name>
</gene>